<evidence type="ECO:0000256" key="7">
    <source>
        <dbReference type="ARBA" id="ARBA00022691"/>
    </source>
</evidence>
<sequence>MVLYLIGLGLYDERDITLRGLDAVRGCARIYLEAYTSILLCDKLRLEALYGKPVVVADREMVENDADLILEGADQIDVAFLVVGDPFGATTHTDLQLRARERGIPVRVIHNASVMNAVGACGLQLYKFGESVSIVFFTDTWRPDSFYDKIAANRKLGLHTLCLLDIKVKEPNLEALCRGKTIYEPPRYMSIKTALEQLLEIEEKRREGAYDAGTLAVGMARVGAPDQRVVAGGMRELMEVDFGAPLHCLIIAGNVHVVEEEILGYYRIGQAGAAAGAEGAAAAAGGGGASTAEALAVGGGEGSS</sequence>
<dbReference type="KEGG" id="mng:MNEG_14986"/>
<dbReference type="NCBIfam" id="TIGR00522">
    <property type="entry name" value="dph5"/>
    <property type="match status" value="1"/>
</dbReference>
<evidence type="ECO:0000313" key="12">
    <source>
        <dbReference type="Proteomes" id="UP000054498"/>
    </source>
</evidence>
<dbReference type="Pfam" id="PF00590">
    <property type="entry name" value="TP_methylase"/>
    <property type="match status" value="1"/>
</dbReference>
<name>A0A0D2IYJ0_9CHLO</name>
<feature type="binding site" evidence="9">
    <location>
        <position position="222"/>
    </location>
    <ligand>
        <name>S-adenosyl-L-methionine</name>
        <dbReference type="ChEBI" id="CHEBI:59789"/>
    </ligand>
</feature>
<comment type="catalytic activity">
    <reaction evidence="8">
        <text>2-[(3S)-amino-3-carboxypropyl]-L-histidyl-[translation elongation factor 2] + 4 S-adenosyl-L-methionine = diphthine methyl ester-[translation elongation factor 2] + 4 S-adenosyl-L-homocysteine + 3 H(+)</text>
        <dbReference type="Rhea" id="RHEA:42652"/>
        <dbReference type="Rhea" id="RHEA-COMP:9749"/>
        <dbReference type="Rhea" id="RHEA-COMP:10173"/>
        <dbReference type="ChEBI" id="CHEBI:15378"/>
        <dbReference type="ChEBI" id="CHEBI:57856"/>
        <dbReference type="ChEBI" id="CHEBI:59789"/>
        <dbReference type="ChEBI" id="CHEBI:73995"/>
        <dbReference type="ChEBI" id="CHEBI:79005"/>
        <dbReference type="EC" id="2.1.1.314"/>
    </reaction>
</comment>
<dbReference type="GeneID" id="25732602"/>
<keyword evidence="7 9" id="KW-0949">S-adenosyl-L-methionine</keyword>
<comment type="similarity">
    <text evidence="3">Belongs to the diphthine synthase family.</text>
</comment>
<organism evidence="11 12">
    <name type="scientific">Monoraphidium neglectum</name>
    <dbReference type="NCBI Taxonomy" id="145388"/>
    <lineage>
        <taxon>Eukaryota</taxon>
        <taxon>Viridiplantae</taxon>
        <taxon>Chlorophyta</taxon>
        <taxon>core chlorophytes</taxon>
        <taxon>Chlorophyceae</taxon>
        <taxon>CS clade</taxon>
        <taxon>Sphaeropleales</taxon>
        <taxon>Selenastraceae</taxon>
        <taxon>Monoraphidium</taxon>
    </lineage>
</organism>
<keyword evidence="12" id="KW-1185">Reference proteome</keyword>
<dbReference type="OrthoDB" id="2516at2759"/>
<feature type="binding site" evidence="9">
    <location>
        <position position="88"/>
    </location>
    <ligand>
        <name>S-adenosyl-L-methionine</name>
        <dbReference type="ChEBI" id="CHEBI:59789"/>
    </ligand>
</feature>
<proteinExistence type="inferred from homology"/>
<dbReference type="SUPFAM" id="SSF53790">
    <property type="entry name" value="Tetrapyrrole methylase"/>
    <property type="match status" value="1"/>
</dbReference>
<evidence type="ECO:0000256" key="6">
    <source>
        <dbReference type="ARBA" id="ARBA00022679"/>
    </source>
</evidence>
<dbReference type="EMBL" id="KK105148">
    <property type="protein sequence ID" value="KIY92977.1"/>
    <property type="molecule type" value="Genomic_DNA"/>
</dbReference>
<dbReference type="FunFam" id="3.30.950.10:FF:000004">
    <property type="entry name" value="Diphthine synthase putative"/>
    <property type="match status" value="1"/>
</dbReference>
<evidence type="ECO:0000313" key="11">
    <source>
        <dbReference type="EMBL" id="KIY92977.1"/>
    </source>
</evidence>
<dbReference type="Proteomes" id="UP000054498">
    <property type="component" value="Unassembled WGS sequence"/>
</dbReference>
<protein>
    <recommendedName>
        <fullName evidence="4">diphthine methyl ester synthase</fullName>
        <ecNumber evidence="4">2.1.1.314</ecNumber>
    </recommendedName>
</protein>
<dbReference type="InterPro" id="IPR014776">
    <property type="entry name" value="4pyrrole_Mease_sub2"/>
</dbReference>
<evidence type="ECO:0000256" key="8">
    <source>
        <dbReference type="ARBA" id="ARBA00048752"/>
    </source>
</evidence>
<dbReference type="PANTHER" id="PTHR10882">
    <property type="entry name" value="DIPHTHINE SYNTHASE"/>
    <property type="match status" value="1"/>
</dbReference>
<dbReference type="PIRSF" id="PIRSF036432">
    <property type="entry name" value="Diphthine_synth"/>
    <property type="match status" value="1"/>
</dbReference>
<comment type="pathway">
    <text evidence="2">Protein modification; peptidyl-diphthamide biosynthesis.</text>
</comment>
<dbReference type="RefSeq" id="XP_013891997.1">
    <property type="nucleotide sequence ID" value="XM_014036543.1"/>
</dbReference>
<dbReference type="InterPro" id="IPR004551">
    <property type="entry name" value="Dphthn_synthase"/>
</dbReference>
<dbReference type="Gene3D" id="3.40.1010.10">
    <property type="entry name" value="Cobalt-precorrin-4 Transmethylase, Domain 1"/>
    <property type="match status" value="1"/>
</dbReference>
<gene>
    <name evidence="11" type="ORF">MNEG_14986</name>
</gene>
<evidence type="ECO:0000256" key="1">
    <source>
        <dbReference type="ARBA" id="ARBA00004006"/>
    </source>
</evidence>
<feature type="binding site" evidence="9">
    <location>
        <position position="247"/>
    </location>
    <ligand>
        <name>S-adenosyl-L-methionine</name>
        <dbReference type="ChEBI" id="CHEBI:59789"/>
    </ligand>
</feature>
<keyword evidence="5 11" id="KW-0489">Methyltransferase</keyword>
<feature type="binding site" evidence="9">
    <location>
        <begin position="113"/>
        <end position="114"/>
    </location>
    <ligand>
        <name>S-adenosyl-L-methionine</name>
        <dbReference type="ChEBI" id="CHEBI:59789"/>
    </ligand>
</feature>
<feature type="domain" description="Tetrapyrrole methylase" evidence="10">
    <location>
        <begin position="3"/>
        <end position="237"/>
    </location>
</feature>
<evidence type="ECO:0000259" key="10">
    <source>
        <dbReference type="Pfam" id="PF00590"/>
    </source>
</evidence>
<dbReference type="FunFam" id="3.40.1010.10:FF:000004">
    <property type="entry name" value="Putative diphthine synthase"/>
    <property type="match status" value="1"/>
</dbReference>
<feature type="binding site" evidence="9">
    <location>
        <position position="10"/>
    </location>
    <ligand>
        <name>S-adenosyl-L-methionine</name>
        <dbReference type="ChEBI" id="CHEBI:59789"/>
    </ligand>
</feature>
<dbReference type="InterPro" id="IPR014777">
    <property type="entry name" value="4pyrrole_Mease_sub1"/>
</dbReference>
<dbReference type="PANTHER" id="PTHR10882:SF0">
    <property type="entry name" value="DIPHTHINE METHYL ESTER SYNTHASE"/>
    <property type="match status" value="1"/>
</dbReference>
<accession>A0A0D2IYJ0</accession>
<evidence type="ECO:0000256" key="2">
    <source>
        <dbReference type="ARBA" id="ARBA00005156"/>
    </source>
</evidence>
<dbReference type="GO" id="GO:0141133">
    <property type="term" value="F:diphthine methyl ester synthase activity"/>
    <property type="evidence" value="ECO:0007669"/>
    <property type="project" value="UniProtKB-EC"/>
</dbReference>
<evidence type="ECO:0000256" key="3">
    <source>
        <dbReference type="ARBA" id="ARBA00006729"/>
    </source>
</evidence>
<dbReference type="GO" id="GO:0017183">
    <property type="term" value="P:protein histidyl modification to diphthamide"/>
    <property type="evidence" value="ECO:0007669"/>
    <property type="project" value="UniProtKB-UniPathway"/>
</dbReference>
<dbReference type="HAMAP" id="MF_01084">
    <property type="entry name" value="Diphthine_synth"/>
    <property type="match status" value="1"/>
</dbReference>
<comment type="function">
    <text evidence="1">S-adenosyl-L-methionine-dependent methyltransferase that catalyzes four methylations of the modified target histidine residue in translation elongation factor 2 (EF-2), to form an intermediate called diphthine methyl ester. The four successive methylation reactions represent the second step of diphthamide biosynthesis.</text>
</comment>
<dbReference type="STRING" id="145388.A0A0D2IYJ0"/>
<dbReference type="CDD" id="cd11647">
    <property type="entry name" value="DHP5_DphB"/>
    <property type="match status" value="1"/>
</dbReference>
<feature type="binding site" evidence="9">
    <location>
        <position position="85"/>
    </location>
    <ligand>
        <name>S-adenosyl-L-methionine</name>
        <dbReference type="ChEBI" id="CHEBI:59789"/>
    </ligand>
</feature>
<evidence type="ECO:0000256" key="5">
    <source>
        <dbReference type="ARBA" id="ARBA00022603"/>
    </source>
</evidence>
<dbReference type="UniPathway" id="UPA00559"/>
<evidence type="ECO:0000256" key="9">
    <source>
        <dbReference type="PIRSR" id="PIRSR036432-1"/>
    </source>
</evidence>
<feature type="binding site" evidence="9">
    <location>
        <position position="164"/>
    </location>
    <ligand>
        <name>S-adenosyl-L-methionine</name>
        <dbReference type="ChEBI" id="CHEBI:59789"/>
    </ligand>
</feature>
<dbReference type="EC" id="2.1.1.314" evidence="4"/>
<reference evidence="11 12" key="1">
    <citation type="journal article" date="2013" name="BMC Genomics">
        <title>Reconstruction of the lipid metabolism for the microalga Monoraphidium neglectum from its genome sequence reveals characteristics suitable for biofuel production.</title>
        <authorList>
            <person name="Bogen C."/>
            <person name="Al-Dilaimi A."/>
            <person name="Albersmeier A."/>
            <person name="Wichmann J."/>
            <person name="Grundmann M."/>
            <person name="Rupp O."/>
            <person name="Lauersen K.J."/>
            <person name="Blifernez-Klassen O."/>
            <person name="Kalinowski J."/>
            <person name="Goesmann A."/>
            <person name="Mussgnug J.H."/>
            <person name="Kruse O."/>
        </authorList>
    </citation>
    <scope>NUCLEOTIDE SEQUENCE [LARGE SCALE GENOMIC DNA]</scope>
    <source>
        <strain evidence="11 12">SAG 48.87</strain>
    </source>
</reference>
<keyword evidence="6 11" id="KW-0808">Transferase</keyword>
<dbReference type="GO" id="GO:0032259">
    <property type="term" value="P:methylation"/>
    <property type="evidence" value="ECO:0007669"/>
    <property type="project" value="UniProtKB-KW"/>
</dbReference>
<evidence type="ECO:0000256" key="4">
    <source>
        <dbReference type="ARBA" id="ARBA00011927"/>
    </source>
</evidence>
<dbReference type="Gene3D" id="3.30.950.10">
    <property type="entry name" value="Methyltransferase, Cobalt-precorrin-4 Transmethylase, Domain 2"/>
    <property type="match status" value="1"/>
</dbReference>
<dbReference type="InterPro" id="IPR000878">
    <property type="entry name" value="4pyrrol_Mease"/>
</dbReference>
<dbReference type="AlphaFoldDB" id="A0A0D2IYJ0"/>
<dbReference type="InterPro" id="IPR035996">
    <property type="entry name" value="4pyrrol_Methylase_sf"/>
</dbReference>